<accession>S6BMN9</accession>
<sequence>MSAFSCLRSLVNLSFNIGSGNCMATESVKLAALMSIVLSNLISLSASICLSNSSCMMSGLVTSLLMSLIGKNRLIEFLDMYITCNS</sequence>
<evidence type="ECO:0000313" key="1">
    <source>
        <dbReference type="EMBL" id="BAN65327.1"/>
    </source>
</evidence>
<organism evidence="1">
    <name type="scientific">Babesia bovis</name>
    <dbReference type="NCBI Taxonomy" id="5865"/>
    <lineage>
        <taxon>Eukaryota</taxon>
        <taxon>Sar</taxon>
        <taxon>Alveolata</taxon>
        <taxon>Apicomplexa</taxon>
        <taxon>Aconoidasida</taxon>
        <taxon>Piroplasmida</taxon>
        <taxon>Babesiidae</taxon>
        <taxon>Babesia</taxon>
    </lineage>
</organism>
<name>S6BMN9_BABBO</name>
<protein>
    <submittedName>
        <fullName evidence="1">Uncharacterized protein</fullName>
    </submittedName>
</protein>
<dbReference type="EMBL" id="AK441533">
    <property type="protein sequence ID" value="BAN65327.1"/>
    <property type="molecule type" value="mRNA"/>
</dbReference>
<proteinExistence type="evidence at transcript level"/>
<dbReference type="AlphaFoldDB" id="S6BMN9"/>
<reference evidence="1" key="1">
    <citation type="journal article" date="2014" name="BMC Genomics">
        <title>The Babesia bovis gene and promoter model: an update from full-length EST analysis.</title>
        <authorList>
            <person name="Yamagishi J."/>
            <person name="Wakaguri H."/>
            <person name="Yokoyama N."/>
            <person name="Yamashita R."/>
            <person name="Suzuki Y."/>
            <person name="Xuan X."/>
            <person name="Igarashi I."/>
        </authorList>
    </citation>
    <scope>NUCLEOTIDE SEQUENCE</scope>
    <source>
        <strain evidence="1">Texas</strain>
    </source>
</reference>